<name>A0A8S5NNR3_9CAUD</name>
<reference evidence="1" key="1">
    <citation type="journal article" date="2021" name="Proc. Natl. Acad. Sci. U.S.A.">
        <title>A Catalog of Tens of Thousands of Viruses from Human Metagenomes Reveals Hidden Associations with Chronic Diseases.</title>
        <authorList>
            <person name="Tisza M.J."/>
            <person name="Buck C.B."/>
        </authorList>
    </citation>
    <scope>NUCLEOTIDE SEQUENCE</scope>
    <source>
        <strain evidence="1">CtSGm32</strain>
    </source>
</reference>
<dbReference type="EMBL" id="BK015207">
    <property type="protein sequence ID" value="DAD96007.1"/>
    <property type="molecule type" value="Genomic_DNA"/>
</dbReference>
<proteinExistence type="predicted"/>
<evidence type="ECO:0000313" key="1">
    <source>
        <dbReference type="EMBL" id="DAD96007.1"/>
    </source>
</evidence>
<sequence length="67" mass="8257">MYQCYVFHVFHTHFLQFDKLSDVLLVSMFAYFEKHILLDLYQKHNYLLLFLNMDSNYSFFACRFSVL</sequence>
<accession>A0A8S5NNR3</accession>
<organism evidence="1">
    <name type="scientific">Myoviridae sp. ctSGm32</name>
    <dbReference type="NCBI Taxonomy" id="2826653"/>
    <lineage>
        <taxon>Viruses</taxon>
        <taxon>Duplodnaviria</taxon>
        <taxon>Heunggongvirae</taxon>
        <taxon>Uroviricota</taxon>
        <taxon>Caudoviricetes</taxon>
    </lineage>
</organism>
<protein>
    <submittedName>
        <fullName evidence="1">Uncharacterized protein</fullName>
    </submittedName>
</protein>